<organism evidence="1 2">
    <name type="scientific">Eshraghiella crossota DSM 2876</name>
    <dbReference type="NCBI Taxonomy" id="511680"/>
    <lineage>
        <taxon>Bacteria</taxon>
        <taxon>Bacillati</taxon>
        <taxon>Bacillota</taxon>
        <taxon>Clostridia</taxon>
        <taxon>Lachnospirales</taxon>
        <taxon>Lachnospiraceae</taxon>
        <taxon>Eshraghiella</taxon>
    </lineage>
</organism>
<reference evidence="1 2" key="1">
    <citation type="submission" date="2010-02" db="EMBL/GenBank/DDBJ databases">
        <authorList>
            <person name="Weinstock G."/>
            <person name="Sodergren E."/>
            <person name="Clifton S."/>
            <person name="Fulton L."/>
            <person name="Fulton B."/>
            <person name="Courtney L."/>
            <person name="Fronick C."/>
            <person name="Harrison M."/>
            <person name="Strong C."/>
            <person name="Farmer C."/>
            <person name="Delahaunty K."/>
            <person name="Markovic C."/>
            <person name="Hall O."/>
            <person name="Minx P."/>
            <person name="Tomlinson C."/>
            <person name="Mitreva M."/>
            <person name="Nelson J."/>
            <person name="Hou S."/>
            <person name="Wollam A."/>
            <person name="Pepin K.H."/>
            <person name="Johnson M."/>
            <person name="Bhonagiri V."/>
            <person name="Zhang X."/>
            <person name="Suruliraj S."/>
            <person name="Warren W."/>
            <person name="Chinwalla A."/>
            <person name="Mardis E.R."/>
            <person name="Wilson R.K."/>
        </authorList>
    </citation>
    <scope>NUCLEOTIDE SEQUENCE [LARGE SCALE GENOMIC DNA]</scope>
    <source>
        <strain evidence="1 2">DSM 2876</strain>
    </source>
</reference>
<accession>D4S0H0</accession>
<dbReference type="AlphaFoldDB" id="D4S0H0"/>
<name>D4S0H0_9FIRM</name>
<evidence type="ECO:0000313" key="1">
    <source>
        <dbReference type="EMBL" id="EFF68318.1"/>
    </source>
</evidence>
<dbReference type="EMBL" id="ABWN01000030">
    <property type="protein sequence ID" value="EFF68318.1"/>
    <property type="molecule type" value="Genomic_DNA"/>
</dbReference>
<protein>
    <submittedName>
        <fullName evidence="1">Uncharacterized protein</fullName>
    </submittedName>
</protein>
<gene>
    <name evidence="1" type="ORF">BUTYVIB_01589</name>
</gene>
<comment type="caution">
    <text evidence="1">The sequence shown here is derived from an EMBL/GenBank/DDBJ whole genome shotgun (WGS) entry which is preliminary data.</text>
</comment>
<dbReference type="eggNOG" id="ENOG5033CS0">
    <property type="taxonomic scope" value="Bacteria"/>
</dbReference>
<dbReference type="STRING" id="45851.BHV86_09815"/>
<proteinExistence type="predicted"/>
<sequence length="140" mass="16374">MENLPLTEFDLATSGTYMQMIKAYIPFIDLKEQKFISIAIRIAELIQTINFFKNMSEPSPLFRANHDREHIIKEIRRFCPGKDFEILDMLSNYSNMSNIISAFQATNEAKESDNNGEVFKKFLSKDQQKLYESYKKILNS</sequence>
<dbReference type="GeneID" id="98918185"/>
<dbReference type="RefSeq" id="WP_005603267.1">
    <property type="nucleotide sequence ID" value="NZ_GG663524.1"/>
</dbReference>
<dbReference type="HOGENOM" id="CLU_1831405_0_0_9"/>
<evidence type="ECO:0000313" key="2">
    <source>
        <dbReference type="Proteomes" id="UP000006238"/>
    </source>
</evidence>
<keyword evidence="2" id="KW-1185">Reference proteome</keyword>
<dbReference type="Proteomes" id="UP000006238">
    <property type="component" value="Unassembled WGS sequence"/>
</dbReference>